<dbReference type="EMBL" id="JAFIRN010000001">
    <property type="protein sequence ID" value="KAG5856312.1"/>
    <property type="molecule type" value="Genomic_DNA"/>
</dbReference>
<feature type="region of interest" description="Disordered" evidence="1">
    <location>
        <begin position="1"/>
        <end position="75"/>
    </location>
</feature>
<keyword evidence="3" id="KW-1185">Reference proteome</keyword>
<organism evidence="2 3">
    <name type="scientific">Anguilla anguilla</name>
    <name type="common">European freshwater eel</name>
    <name type="synonym">Muraena anguilla</name>
    <dbReference type="NCBI Taxonomy" id="7936"/>
    <lineage>
        <taxon>Eukaryota</taxon>
        <taxon>Metazoa</taxon>
        <taxon>Chordata</taxon>
        <taxon>Craniata</taxon>
        <taxon>Vertebrata</taxon>
        <taxon>Euteleostomi</taxon>
        <taxon>Actinopterygii</taxon>
        <taxon>Neopterygii</taxon>
        <taxon>Teleostei</taxon>
        <taxon>Anguilliformes</taxon>
        <taxon>Anguillidae</taxon>
        <taxon>Anguilla</taxon>
    </lineage>
</organism>
<proteinExistence type="predicted"/>
<evidence type="ECO:0000313" key="3">
    <source>
        <dbReference type="Proteomes" id="UP001044222"/>
    </source>
</evidence>
<dbReference type="Proteomes" id="UP001044222">
    <property type="component" value="Unassembled WGS sequence"/>
</dbReference>
<name>A0A9D3MZ13_ANGAN</name>
<accession>A0A9D3MZ13</accession>
<reference evidence="2" key="1">
    <citation type="submission" date="2021-01" db="EMBL/GenBank/DDBJ databases">
        <title>A chromosome-scale assembly of European eel, Anguilla anguilla.</title>
        <authorList>
            <person name="Henkel C."/>
            <person name="Jong-Raadsen S.A."/>
            <person name="Dufour S."/>
            <person name="Weltzien F.-A."/>
            <person name="Palstra A.P."/>
            <person name="Pelster B."/>
            <person name="Spaink H.P."/>
            <person name="Van Den Thillart G.E."/>
            <person name="Jansen H."/>
            <person name="Zahm M."/>
            <person name="Klopp C."/>
            <person name="Cedric C."/>
            <person name="Louis A."/>
            <person name="Berthelot C."/>
            <person name="Parey E."/>
            <person name="Roest Crollius H."/>
            <person name="Montfort J."/>
            <person name="Robinson-Rechavi M."/>
            <person name="Bucao C."/>
            <person name="Bouchez O."/>
            <person name="Gislard M."/>
            <person name="Lluch J."/>
            <person name="Milhes M."/>
            <person name="Lampietro C."/>
            <person name="Lopez Roques C."/>
            <person name="Donnadieu C."/>
            <person name="Braasch I."/>
            <person name="Desvignes T."/>
            <person name="Postlethwait J."/>
            <person name="Bobe J."/>
            <person name="Guiguen Y."/>
            <person name="Dirks R."/>
        </authorList>
    </citation>
    <scope>NUCLEOTIDE SEQUENCE</scope>
    <source>
        <strain evidence="2">Tag_6206</strain>
        <tissue evidence="2">Liver</tissue>
    </source>
</reference>
<feature type="compositionally biased region" description="Basic and acidic residues" evidence="1">
    <location>
        <begin position="239"/>
        <end position="249"/>
    </location>
</feature>
<gene>
    <name evidence="2" type="ORF">ANANG_G00006670</name>
</gene>
<feature type="compositionally biased region" description="Basic and acidic residues" evidence="1">
    <location>
        <begin position="59"/>
        <end position="74"/>
    </location>
</feature>
<dbReference type="AlphaFoldDB" id="A0A9D3MZ13"/>
<feature type="compositionally biased region" description="Basic and acidic residues" evidence="1">
    <location>
        <begin position="264"/>
        <end position="281"/>
    </location>
</feature>
<feature type="compositionally biased region" description="Polar residues" evidence="1">
    <location>
        <begin position="292"/>
        <end position="304"/>
    </location>
</feature>
<evidence type="ECO:0000313" key="2">
    <source>
        <dbReference type="EMBL" id="KAG5856312.1"/>
    </source>
</evidence>
<protein>
    <submittedName>
        <fullName evidence="2">Uncharacterized protein</fullName>
    </submittedName>
</protein>
<comment type="caution">
    <text evidence="2">The sequence shown here is derived from an EMBL/GenBank/DDBJ whole genome shotgun (WGS) entry which is preliminary data.</text>
</comment>
<sequence length="304" mass="31303">MPGRRSGGAVRSLLREGSGGRWEEGRPGRGGRGGESTCCSSGRQGRGGGGEGESFVLRFETKQDGESEAEKEKGGMVSLNLLQQWAGEREGESEPGIEGGVERAGESFVLHFKTEPGREEESLPSSSFPEAQGGDLGLACPPSQALVPLDGRELVFELGDEAKMVDSGSGERVQMIALIEGEGNASGTGGGFNAAGGVVGEGGEAMEGIFQLEGGEGIVIIEVSTSSLREGGMDGEGGVAEKTEGKGECGGEEAERDMGAGGQMKRDMEARSVGEREDNGREMQSGGGELQNEPQSSSHCDGPV</sequence>
<feature type="region of interest" description="Disordered" evidence="1">
    <location>
        <begin position="229"/>
        <end position="304"/>
    </location>
</feature>
<evidence type="ECO:0000256" key="1">
    <source>
        <dbReference type="SAM" id="MobiDB-lite"/>
    </source>
</evidence>